<evidence type="ECO:0000313" key="2">
    <source>
        <dbReference type="EMBL" id="KAK3397549.1"/>
    </source>
</evidence>
<gene>
    <name evidence="2" type="ORF">B0T20DRAFT_479748</name>
</gene>
<evidence type="ECO:0000313" key="3">
    <source>
        <dbReference type="Proteomes" id="UP001281003"/>
    </source>
</evidence>
<feature type="chain" id="PRO_5042148219" evidence="1">
    <location>
        <begin position="23"/>
        <end position="188"/>
    </location>
</feature>
<organism evidence="2 3">
    <name type="scientific">Sordaria brevicollis</name>
    <dbReference type="NCBI Taxonomy" id="83679"/>
    <lineage>
        <taxon>Eukaryota</taxon>
        <taxon>Fungi</taxon>
        <taxon>Dikarya</taxon>
        <taxon>Ascomycota</taxon>
        <taxon>Pezizomycotina</taxon>
        <taxon>Sordariomycetes</taxon>
        <taxon>Sordariomycetidae</taxon>
        <taxon>Sordariales</taxon>
        <taxon>Sordariaceae</taxon>
        <taxon>Sordaria</taxon>
    </lineage>
</organism>
<evidence type="ECO:0000256" key="1">
    <source>
        <dbReference type="SAM" id="SignalP"/>
    </source>
</evidence>
<feature type="signal peptide" evidence="1">
    <location>
        <begin position="1"/>
        <end position="22"/>
    </location>
</feature>
<dbReference type="EMBL" id="JAUTDP010000007">
    <property type="protein sequence ID" value="KAK3397549.1"/>
    <property type="molecule type" value="Genomic_DNA"/>
</dbReference>
<dbReference type="AlphaFoldDB" id="A0AAE0PCS2"/>
<comment type="caution">
    <text evidence="2">The sequence shown here is derived from an EMBL/GenBank/DDBJ whole genome shotgun (WGS) entry which is preliminary data.</text>
</comment>
<name>A0AAE0PCS2_SORBR</name>
<keyword evidence="1" id="KW-0732">Signal</keyword>
<protein>
    <submittedName>
        <fullName evidence="2">Uncharacterized protein</fullName>
    </submittedName>
</protein>
<dbReference type="PANTHER" id="PTHR39603:SF1">
    <property type="entry name" value="CYANOVIRIN-N DOMAIN-CONTAINING PROTEIN"/>
    <property type="match status" value="1"/>
</dbReference>
<dbReference type="PANTHER" id="PTHR39603">
    <property type="entry name" value="CYANOVIRIN-N DOMAIN-CONTAINING PROTEIN"/>
    <property type="match status" value="1"/>
</dbReference>
<dbReference type="Proteomes" id="UP001281003">
    <property type="component" value="Unassembled WGS sequence"/>
</dbReference>
<sequence length="188" mass="20076">MVHLPTSLSLAATLSFLTLIAAAPTTPTTTSTSDIFSFAKWVNDLITHPDTALSPEEAWQAYLDTLNSTSVAIEAANDKAEKRWDAAVQCNDFAPGPAWAPDAVWCINYLAAKGSTACVVNDVSYFCTHGRARITGVSGGGRPESSCQDAAQTAGLIMDTCTRSNQYVEGSRMNVRAGVQMYVHIRAP</sequence>
<proteinExistence type="predicted"/>
<reference evidence="2" key="1">
    <citation type="journal article" date="2023" name="Mol. Phylogenet. Evol.">
        <title>Genome-scale phylogeny and comparative genomics of the fungal order Sordariales.</title>
        <authorList>
            <person name="Hensen N."/>
            <person name="Bonometti L."/>
            <person name="Westerberg I."/>
            <person name="Brannstrom I.O."/>
            <person name="Guillou S."/>
            <person name="Cros-Aarteil S."/>
            <person name="Calhoun S."/>
            <person name="Haridas S."/>
            <person name="Kuo A."/>
            <person name="Mondo S."/>
            <person name="Pangilinan J."/>
            <person name="Riley R."/>
            <person name="LaButti K."/>
            <person name="Andreopoulos B."/>
            <person name="Lipzen A."/>
            <person name="Chen C."/>
            <person name="Yan M."/>
            <person name="Daum C."/>
            <person name="Ng V."/>
            <person name="Clum A."/>
            <person name="Steindorff A."/>
            <person name="Ohm R.A."/>
            <person name="Martin F."/>
            <person name="Silar P."/>
            <person name="Natvig D.O."/>
            <person name="Lalanne C."/>
            <person name="Gautier V."/>
            <person name="Ament-Velasquez S.L."/>
            <person name="Kruys A."/>
            <person name="Hutchinson M.I."/>
            <person name="Powell A.J."/>
            <person name="Barry K."/>
            <person name="Miller A.N."/>
            <person name="Grigoriev I.V."/>
            <person name="Debuchy R."/>
            <person name="Gladieux P."/>
            <person name="Hiltunen Thoren M."/>
            <person name="Johannesson H."/>
        </authorList>
    </citation>
    <scope>NUCLEOTIDE SEQUENCE</scope>
    <source>
        <strain evidence="2">FGSC 1904</strain>
    </source>
</reference>
<reference evidence="2" key="2">
    <citation type="submission" date="2023-07" db="EMBL/GenBank/DDBJ databases">
        <authorList>
            <consortium name="Lawrence Berkeley National Laboratory"/>
            <person name="Haridas S."/>
            <person name="Hensen N."/>
            <person name="Bonometti L."/>
            <person name="Westerberg I."/>
            <person name="Brannstrom I.O."/>
            <person name="Guillou S."/>
            <person name="Cros-Aarteil S."/>
            <person name="Calhoun S."/>
            <person name="Kuo A."/>
            <person name="Mondo S."/>
            <person name="Pangilinan J."/>
            <person name="Riley R."/>
            <person name="LaButti K."/>
            <person name="Andreopoulos B."/>
            <person name="Lipzen A."/>
            <person name="Chen C."/>
            <person name="Yanf M."/>
            <person name="Daum C."/>
            <person name="Ng V."/>
            <person name="Clum A."/>
            <person name="Steindorff A."/>
            <person name="Ohm R."/>
            <person name="Martin F."/>
            <person name="Silar P."/>
            <person name="Natvig D."/>
            <person name="Lalanne C."/>
            <person name="Gautier V."/>
            <person name="Ament-velasquez S.L."/>
            <person name="Kruys A."/>
            <person name="Hutchinson M.I."/>
            <person name="Powell A.J."/>
            <person name="Barry K."/>
            <person name="Miller A.N."/>
            <person name="Grigoriev I.V."/>
            <person name="Debuchy R."/>
            <person name="Gladieux P."/>
            <person name="Thoren M.H."/>
            <person name="Johannesson H."/>
        </authorList>
    </citation>
    <scope>NUCLEOTIDE SEQUENCE</scope>
    <source>
        <strain evidence="2">FGSC 1904</strain>
    </source>
</reference>
<accession>A0AAE0PCS2</accession>
<keyword evidence="3" id="KW-1185">Reference proteome</keyword>